<evidence type="ECO:0000313" key="2">
    <source>
        <dbReference type="Proteomes" id="UP000037035"/>
    </source>
</evidence>
<feature type="non-terminal residue" evidence="1">
    <location>
        <position position="1"/>
    </location>
</feature>
<dbReference type="EMBL" id="LAVV01003061">
    <property type="protein sequence ID" value="KNZ62398.1"/>
    <property type="molecule type" value="Genomic_DNA"/>
</dbReference>
<feature type="non-terminal residue" evidence="1">
    <location>
        <position position="66"/>
    </location>
</feature>
<keyword evidence="2" id="KW-1185">Reference proteome</keyword>
<dbReference type="AlphaFoldDB" id="A0A0L6VNV2"/>
<dbReference type="Proteomes" id="UP000037035">
    <property type="component" value="Unassembled WGS sequence"/>
</dbReference>
<name>A0A0L6VNV2_9BASI</name>
<comment type="caution">
    <text evidence="1">The sequence shown here is derived from an EMBL/GenBank/DDBJ whole genome shotgun (WGS) entry which is preliminary data.</text>
</comment>
<protein>
    <submittedName>
        <fullName evidence="1">Uncharacterized protein</fullName>
    </submittedName>
</protein>
<reference evidence="1 2" key="1">
    <citation type="submission" date="2015-08" db="EMBL/GenBank/DDBJ databases">
        <title>Next Generation Sequencing and Analysis of the Genome of Puccinia sorghi L Schw, the Causal Agent of Maize Common Rust.</title>
        <authorList>
            <person name="Rochi L."/>
            <person name="Burguener G."/>
            <person name="Darino M."/>
            <person name="Turjanski A."/>
            <person name="Kreff E."/>
            <person name="Dieguez M.J."/>
            <person name="Sacco F."/>
        </authorList>
    </citation>
    <scope>NUCLEOTIDE SEQUENCE [LARGE SCALE GENOMIC DNA]</scope>
    <source>
        <strain evidence="1 2">RO10H11247</strain>
    </source>
</reference>
<accession>A0A0L6VNV2</accession>
<sequence length="66" mass="7316">CAPLDPIGLSPSQTSWSTSSHLATYTDAQIPTKSIKELVPAPYHQYLPIFKKSAAQGLPPRRQYDF</sequence>
<dbReference type="VEuPathDB" id="FungiDB:VP01_12756g1"/>
<organism evidence="1 2">
    <name type="scientific">Puccinia sorghi</name>
    <dbReference type="NCBI Taxonomy" id="27349"/>
    <lineage>
        <taxon>Eukaryota</taxon>
        <taxon>Fungi</taxon>
        <taxon>Dikarya</taxon>
        <taxon>Basidiomycota</taxon>
        <taxon>Pucciniomycotina</taxon>
        <taxon>Pucciniomycetes</taxon>
        <taxon>Pucciniales</taxon>
        <taxon>Pucciniaceae</taxon>
        <taxon>Puccinia</taxon>
    </lineage>
</organism>
<gene>
    <name evidence="1" type="ORF">VP01_12756g1</name>
</gene>
<evidence type="ECO:0000313" key="1">
    <source>
        <dbReference type="EMBL" id="KNZ62398.1"/>
    </source>
</evidence>
<proteinExistence type="predicted"/>